<dbReference type="EMBL" id="CP145892">
    <property type="protein sequence ID" value="WWP21456.1"/>
    <property type="molecule type" value="Genomic_DNA"/>
</dbReference>
<reference evidence="2 3" key="1">
    <citation type="submission" date="2024-02" db="EMBL/GenBank/DDBJ databases">
        <title>Complete sequences of two Paenibacillus sp. strains and one Lysinibacillus strain isolated from the environment on STAA medium highlight biotechnological potential.</title>
        <authorList>
            <person name="Attere S.A."/>
            <person name="Piche L.C."/>
            <person name="Intertaglia L."/>
            <person name="Lami R."/>
            <person name="Charette S.J."/>
            <person name="Vincent A.T."/>
        </authorList>
    </citation>
    <scope>NUCLEOTIDE SEQUENCE [LARGE SCALE GENOMIC DNA]</scope>
    <source>
        <strain evidence="2 3">Y5S-7</strain>
    </source>
</reference>
<keyword evidence="1" id="KW-0812">Transmembrane</keyword>
<keyword evidence="1" id="KW-0472">Membrane</keyword>
<dbReference type="RefSeq" id="WP_338707798.1">
    <property type="nucleotide sequence ID" value="NZ_CP145892.1"/>
</dbReference>
<feature type="transmembrane region" description="Helical" evidence="1">
    <location>
        <begin position="12"/>
        <end position="35"/>
    </location>
</feature>
<protein>
    <recommendedName>
        <fullName evidence="4">ABC transporter permease</fullName>
    </recommendedName>
</protein>
<feature type="transmembrane region" description="Helical" evidence="1">
    <location>
        <begin position="175"/>
        <end position="199"/>
    </location>
</feature>
<dbReference type="AlphaFoldDB" id="A0ABD8AW08"/>
<evidence type="ECO:0008006" key="4">
    <source>
        <dbReference type="Google" id="ProtNLM"/>
    </source>
</evidence>
<evidence type="ECO:0000313" key="3">
    <source>
        <dbReference type="Proteomes" id="UP001364764"/>
    </source>
</evidence>
<keyword evidence="1" id="KW-1133">Transmembrane helix</keyword>
<evidence type="ECO:0000313" key="2">
    <source>
        <dbReference type="EMBL" id="WWP21456.1"/>
    </source>
</evidence>
<name>A0ABD8AW08_PAEAM</name>
<sequence>MIRLTQFEFYKIITRKSIGIALSILIVFLVVYSFWRHPGIMDGSAFYKPYEGAITTEKVKVAHNQYDSIWDSTKGRYQYGALYDIVFFSPEAIKNSTRYDDHGNIMERTVNVSEIYYNKPWGYLLEYIDQFGVVFMMIMILLGLAPVFTEEYVLGTASLLRSSKRGKSKLVSAKCIASILYVVMCAVLFTGVNLVLYWLRFGNLAGADTSIQSVGMYVYSFDYEFSPYTFTAFQYYLVQLFTHIAGSLVFASIVLLVSVLSSTSFIAIIVNTVIVGLPYLAFDVLNLNSGSLNWVEKFSISTMIRVTGLYQTQINYSLFGLNISYLTLYIVEMAFMTVSTILATYRIFHSREVFS</sequence>
<evidence type="ECO:0000256" key="1">
    <source>
        <dbReference type="SAM" id="Phobius"/>
    </source>
</evidence>
<feature type="transmembrane region" description="Helical" evidence="1">
    <location>
        <begin position="264"/>
        <end position="282"/>
    </location>
</feature>
<dbReference type="PANTHER" id="PTHR37305:SF1">
    <property type="entry name" value="MEMBRANE PROTEIN"/>
    <property type="match status" value="1"/>
</dbReference>
<feature type="transmembrane region" description="Helical" evidence="1">
    <location>
        <begin position="326"/>
        <end position="348"/>
    </location>
</feature>
<organism evidence="2 3">
    <name type="scientific">Paenibacillus amylolyticus</name>
    <dbReference type="NCBI Taxonomy" id="1451"/>
    <lineage>
        <taxon>Bacteria</taxon>
        <taxon>Bacillati</taxon>
        <taxon>Bacillota</taxon>
        <taxon>Bacilli</taxon>
        <taxon>Bacillales</taxon>
        <taxon>Paenibacillaceae</taxon>
        <taxon>Paenibacillus</taxon>
    </lineage>
</organism>
<proteinExistence type="predicted"/>
<dbReference type="PANTHER" id="PTHR37305">
    <property type="entry name" value="INTEGRAL MEMBRANE PROTEIN-RELATED"/>
    <property type="match status" value="1"/>
</dbReference>
<dbReference type="GeneID" id="93474695"/>
<feature type="transmembrane region" description="Helical" evidence="1">
    <location>
        <begin position="233"/>
        <end position="257"/>
    </location>
</feature>
<gene>
    <name evidence="2" type="ORF">V6668_04480</name>
</gene>
<dbReference type="Proteomes" id="UP001364764">
    <property type="component" value="Chromosome"/>
</dbReference>
<accession>A0ABD8AW08</accession>
<feature type="transmembrane region" description="Helical" evidence="1">
    <location>
        <begin position="131"/>
        <end position="154"/>
    </location>
</feature>